<keyword evidence="1" id="KW-0732">Signal</keyword>
<evidence type="ECO:0000256" key="1">
    <source>
        <dbReference type="ARBA" id="ARBA00022729"/>
    </source>
</evidence>
<protein>
    <submittedName>
        <fullName evidence="4">BON domain-containing protein</fullName>
    </submittedName>
</protein>
<feature type="domain" description="BON" evidence="3">
    <location>
        <begin position="140"/>
        <end position="207"/>
    </location>
</feature>
<dbReference type="SMART" id="SM00749">
    <property type="entry name" value="BON"/>
    <property type="match status" value="2"/>
</dbReference>
<dbReference type="InterPro" id="IPR014004">
    <property type="entry name" value="Transpt-assoc_nodulatn_dom_bac"/>
</dbReference>
<dbReference type="InterPro" id="IPR051686">
    <property type="entry name" value="Lipoprotein_DolP"/>
</dbReference>
<dbReference type="AlphaFoldDB" id="A0A918N205"/>
<dbReference type="RefSeq" id="WP_229805231.1">
    <property type="nucleotide sequence ID" value="NZ_BMXP01000014.1"/>
</dbReference>
<gene>
    <name evidence="4" type="ORF">GCM10007391_33760</name>
</gene>
<comment type="caution">
    <text evidence="4">The sequence shown here is derived from an EMBL/GenBank/DDBJ whole genome shotgun (WGS) entry which is preliminary data.</text>
</comment>
<evidence type="ECO:0000313" key="4">
    <source>
        <dbReference type="EMBL" id="GGW96916.1"/>
    </source>
</evidence>
<reference evidence="4" key="2">
    <citation type="submission" date="2020-09" db="EMBL/GenBank/DDBJ databases">
        <authorList>
            <person name="Sun Q."/>
            <person name="Kim S."/>
        </authorList>
    </citation>
    <scope>NUCLEOTIDE SEQUENCE</scope>
    <source>
        <strain evidence="4">KCTC 22164</strain>
    </source>
</reference>
<keyword evidence="2" id="KW-1133">Transmembrane helix</keyword>
<feature type="domain" description="BON" evidence="3">
    <location>
        <begin position="62"/>
        <end position="131"/>
    </location>
</feature>
<accession>A0A918N205</accession>
<keyword evidence="2" id="KW-0812">Transmembrane</keyword>
<dbReference type="EMBL" id="BMXP01000014">
    <property type="protein sequence ID" value="GGW96916.1"/>
    <property type="molecule type" value="Genomic_DNA"/>
</dbReference>
<dbReference type="PROSITE" id="PS50914">
    <property type="entry name" value="BON"/>
    <property type="match status" value="2"/>
</dbReference>
<proteinExistence type="predicted"/>
<reference evidence="4" key="1">
    <citation type="journal article" date="2014" name="Int. J. Syst. Evol. Microbiol.">
        <title>Complete genome sequence of Corynebacterium casei LMG S-19264T (=DSM 44701T), isolated from a smear-ripened cheese.</title>
        <authorList>
            <consortium name="US DOE Joint Genome Institute (JGI-PGF)"/>
            <person name="Walter F."/>
            <person name="Albersmeier A."/>
            <person name="Kalinowski J."/>
            <person name="Ruckert C."/>
        </authorList>
    </citation>
    <scope>NUCLEOTIDE SEQUENCE</scope>
    <source>
        <strain evidence="4">KCTC 22164</strain>
    </source>
</reference>
<dbReference type="Proteomes" id="UP000631300">
    <property type="component" value="Unassembled WGS sequence"/>
</dbReference>
<keyword evidence="2" id="KW-0472">Membrane</keyword>
<dbReference type="PANTHER" id="PTHR34606:SF4">
    <property type="entry name" value="OUTER MEMBRANE LIPOPROTEIN DOLP"/>
    <property type="match status" value="1"/>
</dbReference>
<feature type="transmembrane region" description="Helical" evidence="2">
    <location>
        <begin position="20"/>
        <end position="45"/>
    </location>
</feature>
<dbReference type="Pfam" id="PF04972">
    <property type="entry name" value="BON"/>
    <property type="match status" value="2"/>
</dbReference>
<name>A0A918N205_9ALTE</name>
<organism evidence="4 5">
    <name type="scientific">Alteromonas halophila</name>
    <dbReference type="NCBI Taxonomy" id="516698"/>
    <lineage>
        <taxon>Bacteria</taxon>
        <taxon>Pseudomonadati</taxon>
        <taxon>Pseudomonadota</taxon>
        <taxon>Gammaproteobacteria</taxon>
        <taxon>Alteromonadales</taxon>
        <taxon>Alteromonadaceae</taxon>
        <taxon>Alteromonas/Salinimonas group</taxon>
        <taxon>Alteromonas</taxon>
    </lineage>
</organism>
<keyword evidence="5" id="KW-1185">Reference proteome</keyword>
<dbReference type="PANTHER" id="PTHR34606">
    <property type="entry name" value="BON DOMAIN-CONTAINING PROTEIN"/>
    <property type="match status" value="1"/>
</dbReference>
<evidence type="ECO:0000259" key="3">
    <source>
        <dbReference type="PROSITE" id="PS50914"/>
    </source>
</evidence>
<evidence type="ECO:0000313" key="5">
    <source>
        <dbReference type="Proteomes" id="UP000631300"/>
    </source>
</evidence>
<dbReference type="InterPro" id="IPR007055">
    <property type="entry name" value="BON_dom"/>
</dbReference>
<evidence type="ECO:0000256" key="2">
    <source>
        <dbReference type="SAM" id="Phobius"/>
    </source>
</evidence>
<sequence>MTVYSRLTMLTANVNTPPKSYLLALLMLAVMTLQGCVVAVGAAGAMAAKVANDRRTVGAQLDDQNASSAVAYQWSGNETLKEQANLQVDIYNGVALLTGQVPAQPLVAEAVSLAKKVEYVRKIHNQIRVAEPLSASRQAKDIWIASKVRAKLLADERIPAMQVKVIVQNSEVFLMGRLSNQEATAAVDVARNVEGVSKVIRALEIMQ</sequence>